<evidence type="ECO:0000256" key="7">
    <source>
        <dbReference type="SAM" id="Phobius"/>
    </source>
</evidence>
<dbReference type="NCBIfam" id="TIGR03920">
    <property type="entry name" value="T7SS_EccD"/>
    <property type="match status" value="1"/>
</dbReference>
<feature type="domain" description="EccD-like transmembrane" evidence="8">
    <location>
        <begin position="120"/>
        <end position="452"/>
    </location>
</feature>
<dbReference type="Gene3D" id="3.10.20.90">
    <property type="entry name" value="Phosphatidylinositol 3-kinase Catalytic Subunit, Chain A, domain 1"/>
    <property type="match status" value="1"/>
</dbReference>
<feature type="transmembrane region" description="Helical" evidence="7">
    <location>
        <begin position="208"/>
        <end position="228"/>
    </location>
</feature>
<evidence type="ECO:0000256" key="5">
    <source>
        <dbReference type="ARBA" id="ARBA00022989"/>
    </source>
</evidence>
<gene>
    <name evidence="9" type="primary">eccD</name>
    <name evidence="9" type="ORF">MJO58_05225</name>
</gene>
<feature type="transmembrane region" description="Helical" evidence="7">
    <location>
        <begin position="152"/>
        <end position="173"/>
    </location>
</feature>
<dbReference type="PIRSF" id="PIRSF017804">
    <property type="entry name" value="Secretion_EccD1"/>
    <property type="match status" value="1"/>
</dbReference>
<dbReference type="Proteomes" id="UP001055171">
    <property type="component" value="Chromosome"/>
</dbReference>
<dbReference type="InterPro" id="IPR044049">
    <property type="entry name" value="EccD_transm"/>
</dbReference>
<dbReference type="InterPro" id="IPR024962">
    <property type="entry name" value="YukD-like"/>
</dbReference>
<feature type="transmembrane region" description="Helical" evidence="7">
    <location>
        <begin position="392"/>
        <end position="414"/>
    </location>
</feature>
<evidence type="ECO:0000259" key="8">
    <source>
        <dbReference type="Pfam" id="PF19053"/>
    </source>
</evidence>
<evidence type="ECO:0000256" key="3">
    <source>
        <dbReference type="ARBA" id="ARBA00022475"/>
    </source>
</evidence>
<accession>A0ABY3UUZ1</accession>
<reference evidence="9" key="1">
    <citation type="submission" date="2022-08" db="EMBL/GenBank/DDBJ databases">
        <title>Complete genome sequence of 14 non-tuberculosis mycobacteria type-strains.</title>
        <authorList>
            <person name="Igarashi Y."/>
            <person name="Osugi A."/>
            <person name="Mitarai S."/>
        </authorList>
    </citation>
    <scope>NUCLEOTIDE SEQUENCE</scope>
    <source>
        <strain evidence="9">ATCC 51985</strain>
    </source>
</reference>
<keyword evidence="5 7" id="KW-1133">Transmembrane helix</keyword>
<feature type="transmembrane region" description="Helical" evidence="7">
    <location>
        <begin position="426"/>
        <end position="449"/>
    </location>
</feature>
<name>A0ABY3UUZ1_MYCLN</name>
<dbReference type="InterPro" id="IPR006707">
    <property type="entry name" value="T7SS_EccD"/>
</dbReference>
<keyword evidence="6 7" id="KW-0472">Membrane</keyword>
<feature type="transmembrane region" description="Helical" evidence="7">
    <location>
        <begin position="180"/>
        <end position="202"/>
    </location>
</feature>
<comment type="subcellular location">
    <subcellularLocation>
        <location evidence="1">Cell membrane</location>
        <topology evidence="1">Multi-pass membrane protein</topology>
    </subcellularLocation>
</comment>
<evidence type="ECO:0000256" key="6">
    <source>
        <dbReference type="ARBA" id="ARBA00023136"/>
    </source>
</evidence>
<sequence>MSVSDPALRRVSVHAGTAIVDLALPSEMPVATLLSPIVDTLKAHGADDPIATRYQLSILGASTLNSSTTLARSGVRDGDVLVLSQSATPPPSVRYDDVAEAVSDTLDGRSWSPAQNEFATRLAAALGAGCLSGIGCLTLIRNALPTNAVRNLGPTAGITALVAFAAVMLAALANRTYRDAMAALTLSLVATAFSAVAGFLTVPGTPGLPNVLLAAAAAAATAVLAIRVSDCGTSTLTAVSCFAAIVAIAAFAGLATDVPLHVVGAVLALLSLGLLAVAPRAALVLAGLSPKPADPHPVPDDVAAGAVRADAWLASLLAAFSFSAATGAILTVATGTPRLGCAALAAAIGALLLLRASSVDRRRTLVSGIAGVATIGTTFAVAALRAPERGPWIAAATALCVAGAIYFGFVAPAVSLSAVARKGVEVLECVVLIATVPLAGWICGLYDAARGLHPT</sequence>
<comment type="similarity">
    <text evidence="2">Belongs to the EccD/Snm4 family.</text>
</comment>
<dbReference type="Pfam" id="PF08817">
    <property type="entry name" value="YukD"/>
    <property type="match status" value="1"/>
</dbReference>
<dbReference type="EMBL" id="CP092423">
    <property type="protein sequence ID" value="ULP43388.1"/>
    <property type="molecule type" value="Genomic_DNA"/>
</dbReference>
<proteinExistence type="inferred from homology"/>
<feature type="transmembrane region" description="Helical" evidence="7">
    <location>
        <begin position="336"/>
        <end position="354"/>
    </location>
</feature>
<evidence type="ECO:0000256" key="2">
    <source>
        <dbReference type="ARBA" id="ARBA00006162"/>
    </source>
</evidence>
<keyword evidence="3" id="KW-1003">Cell membrane</keyword>
<evidence type="ECO:0000256" key="4">
    <source>
        <dbReference type="ARBA" id="ARBA00022692"/>
    </source>
</evidence>
<keyword evidence="4 7" id="KW-0812">Transmembrane</keyword>
<feature type="transmembrane region" description="Helical" evidence="7">
    <location>
        <begin position="309"/>
        <end position="330"/>
    </location>
</feature>
<evidence type="ECO:0000256" key="1">
    <source>
        <dbReference type="ARBA" id="ARBA00004651"/>
    </source>
</evidence>
<feature type="transmembrane region" description="Helical" evidence="7">
    <location>
        <begin position="366"/>
        <end position="386"/>
    </location>
</feature>
<protein>
    <submittedName>
        <fullName evidence="9">Type VII secretion integral membrane protein EccD</fullName>
    </submittedName>
</protein>
<dbReference type="Pfam" id="PF19053">
    <property type="entry name" value="EccD"/>
    <property type="match status" value="1"/>
</dbReference>
<feature type="transmembrane region" description="Helical" evidence="7">
    <location>
        <begin position="118"/>
        <end position="140"/>
    </location>
</feature>
<feature type="transmembrane region" description="Helical" evidence="7">
    <location>
        <begin position="262"/>
        <end position="288"/>
    </location>
</feature>
<evidence type="ECO:0000313" key="9">
    <source>
        <dbReference type="EMBL" id="ULP43388.1"/>
    </source>
</evidence>
<dbReference type="RefSeq" id="WP_239722194.1">
    <property type="nucleotide sequence ID" value="NZ_CP092423.2"/>
</dbReference>
<evidence type="ECO:0000313" key="10">
    <source>
        <dbReference type="Proteomes" id="UP001055171"/>
    </source>
</evidence>
<feature type="transmembrane region" description="Helical" evidence="7">
    <location>
        <begin position="235"/>
        <end position="256"/>
    </location>
</feature>
<organism evidence="9 10">
    <name type="scientific">Mycobacterium lentiflavum</name>
    <dbReference type="NCBI Taxonomy" id="141349"/>
    <lineage>
        <taxon>Bacteria</taxon>
        <taxon>Bacillati</taxon>
        <taxon>Actinomycetota</taxon>
        <taxon>Actinomycetes</taxon>
        <taxon>Mycobacteriales</taxon>
        <taxon>Mycobacteriaceae</taxon>
        <taxon>Mycobacterium</taxon>
        <taxon>Mycobacterium simiae complex</taxon>
    </lineage>
</organism>
<keyword evidence="10" id="KW-1185">Reference proteome</keyword>